<proteinExistence type="predicted"/>
<protein>
    <submittedName>
        <fullName evidence="3">TmRNA</fullName>
    </submittedName>
</protein>
<organism evidence="3 4">
    <name type="scientific">Pseudomonas parafulva</name>
    <dbReference type="NCBI Taxonomy" id="157782"/>
    <lineage>
        <taxon>Bacteria</taxon>
        <taxon>Pseudomonadati</taxon>
        <taxon>Pseudomonadota</taxon>
        <taxon>Gammaproteobacteria</taxon>
        <taxon>Pseudomonadales</taxon>
        <taxon>Pseudomonadaceae</taxon>
        <taxon>Pseudomonas</taxon>
    </lineage>
</organism>
<keyword evidence="5" id="KW-1185">Reference proteome</keyword>
<reference evidence="3 4" key="1">
    <citation type="journal article" date="2016" name="Front. Microbiol.">
        <title>Genomic Resource of Rice Seed Associated Bacteria.</title>
        <authorList>
            <person name="Midha S."/>
            <person name="Bansal K."/>
            <person name="Sharma S."/>
            <person name="Kumar N."/>
            <person name="Patil P.P."/>
            <person name="Chaudhry V."/>
            <person name="Patil P.B."/>
        </authorList>
    </citation>
    <scope>NUCLEOTIDE SEQUENCE [LARGE SCALE GENOMIC DNA]</scope>
    <source>
        <strain evidence="3 4">NS96</strain>
    </source>
</reference>
<evidence type="ECO:0000256" key="1">
    <source>
        <dbReference type="SAM" id="SignalP"/>
    </source>
</evidence>
<evidence type="ECO:0000313" key="2">
    <source>
        <dbReference type="EMBL" id="AQW67287.1"/>
    </source>
</evidence>
<evidence type="ECO:0000313" key="4">
    <source>
        <dbReference type="Proteomes" id="UP000071644"/>
    </source>
</evidence>
<dbReference type="RefSeq" id="WP_058605955.1">
    <property type="nucleotide sequence ID" value="NZ_CP019952.1"/>
</dbReference>
<gene>
    <name evidence="2" type="ORF">B2J77_03105</name>
    <name evidence="3" type="ORF">NS96R_09595</name>
</gene>
<name>A0AAJ0PFN0_9PSED</name>
<dbReference type="Proteomes" id="UP000191010">
    <property type="component" value="Chromosome"/>
</dbReference>
<accession>A0AAJ0PFN0</accession>
<sequence length="96" mass="9649">MKGTALSALFAAATLLASPAFAADDLCALNLQKINDSMATAGATSEGLDTAVQNKVDEAKQAQASGDTKKCIEITSKVVERLDKTNKGSGSSSGGA</sequence>
<dbReference type="Proteomes" id="UP000071644">
    <property type="component" value="Unassembled WGS sequence"/>
</dbReference>
<feature type="signal peptide" evidence="1">
    <location>
        <begin position="1"/>
        <end position="22"/>
    </location>
</feature>
<evidence type="ECO:0000313" key="3">
    <source>
        <dbReference type="EMBL" id="KTT18047.1"/>
    </source>
</evidence>
<evidence type="ECO:0000313" key="5">
    <source>
        <dbReference type="Proteomes" id="UP000191010"/>
    </source>
</evidence>
<dbReference type="EMBL" id="LDSN01000023">
    <property type="protein sequence ID" value="KTT18047.1"/>
    <property type="molecule type" value="Genomic_DNA"/>
</dbReference>
<dbReference type="EMBL" id="CP019952">
    <property type="protein sequence ID" value="AQW67287.1"/>
    <property type="molecule type" value="Genomic_DNA"/>
</dbReference>
<feature type="chain" id="PRO_5042541379" evidence="1">
    <location>
        <begin position="23"/>
        <end position="96"/>
    </location>
</feature>
<keyword evidence="1" id="KW-0732">Signal</keyword>
<reference evidence="2 5" key="2">
    <citation type="submission" date="2017-02" db="EMBL/GenBank/DDBJ databases">
        <authorList>
            <person name="Guo L."/>
        </authorList>
    </citation>
    <scope>NUCLEOTIDE SEQUENCE [LARGE SCALE GENOMIC DNA]</scope>
    <source>
        <strain evidence="2 5">PRS09-11288</strain>
    </source>
</reference>
<dbReference type="AlphaFoldDB" id="A0AAJ0PFN0"/>